<dbReference type="EMBL" id="BGPR01000152">
    <property type="protein sequence ID" value="GBL99976.1"/>
    <property type="molecule type" value="Genomic_DNA"/>
</dbReference>
<organism evidence="1 2">
    <name type="scientific">Araneus ventricosus</name>
    <name type="common">Orbweaver spider</name>
    <name type="synonym">Epeira ventricosa</name>
    <dbReference type="NCBI Taxonomy" id="182803"/>
    <lineage>
        <taxon>Eukaryota</taxon>
        <taxon>Metazoa</taxon>
        <taxon>Ecdysozoa</taxon>
        <taxon>Arthropoda</taxon>
        <taxon>Chelicerata</taxon>
        <taxon>Arachnida</taxon>
        <taxon>Araneae</taxon>
        <taxon>Araneomorphae</taxon>
        <taxon>Entelegynae</taxon>
        <taxon>Araneoidea</taxon>
        <taxon>Araneidae</taxon>
        <taxon>Araneus</taxon>
    </lineage>
</organism>
<proteinExistence type="predicted"/>
<evidence type="ECO:0000313" key="1">
    <source>
        <dbReference type="EMBL" id="GBL99976.1"/>
    </source>
</evidence>
<accession>A0A4Y2C8J3</accession>
<gene>
    <name evidence="1" type="ORF">AVEN_19452_1</name>
</gene>
<sequence length="94" mass="10556">MGKDQPISIHQLSFVNRQWKGIFGSPFNTPWFAHLTLKVCWMVAGNDDHESFCVNQTNRGFGSPRTKNPGETCEPAARELFGFVWFNGARAIPG</sequence>
<name>A0A4Y2C8J3_ARAVE</name>
<comment type="caution">
    <text evidence="1">The sequence shown here is derived from an EMBL/GenBank/DDBJ whole genome shotgun (WGS) entry which is preliminary data.</text>
</comment>
<keyword evidence="2" id="KW-1185">Reference proteome</keyword>
<reference evidence="1 2" key="1">
    <citation type="journal article" date="2019" name="Sci. Rep.">
        <title>Orb-weaving spider Araneus ventricosus genome elucidates the spidroin gene catalogue.</title>
        <authorList>
            <person name="Kono N."/>
            <person name="Nakamura H."/>
            <person name="Ohtoshi R."/>
            <person name="Moran D.A.P."/>
            <person name="Shinohara A."/>
            <person name="Yoshida Y."/>
            <person name="Fujiwara M."/>
            <person name="Mori M."/>
            <person name="Tomita M."/>
            <person name="Arakawa K."/>
        </authorList>
    </citation>
    <scope>NUCLEOTIDE SEQUENCE [LARGE SCALE GENOMIC DNA]</scope>
</reference>
<dbReference type="AlphaFoldDB" id="A0A4Y2C8J3"/>
<evidence type="ECO:0000313" key="2">
    <source>
        <dbReference type="Proteomes" id="UP000499080"/>
    </source>
</evidence>
<protein>
    <submittedName>
        <fullName evidence="1">Uncharacterized protein</fullName>
    </submittedName>
</protein>
<dbReference type="Proteomes" id="UP000499080">
    <property type="component" value="Unassembled WGS sequence"/>
</dbReference>